<dbReference type="RefSeq" id="WP_165828366.1">
    <property type="nucleotide sequence ID" value="NZ_PPED02000023.1"/>
</dbReference>
<dbReference type="AlphaFoldDB" id="A0A316WEZ5"/>
<proteinExistence type="predicted"/>
<dbReference type="EMBL" id="PPED02000023">
    <property type="protein sequence ID" value="PWN59947.1"/>
    <property type="molecule type" value="Genomic_DNA"/>
</dbReference>
<keyword evidence="3" id="KW-1185">Reference proteome</keyword>
<accession>A0A316WEZ5</accession>
<organism evidence="2 3">
    <name type="scientific">Chryseobacterium phosphatilyticum</name>
    <dbReference type="NCBI Taxonomy" id="475075"/>
    <lineage>
        <taxon>Bacteria</taxon>
        <taxon>Pseudomonadati</taxon>
        <taxon>Bacteroidota</taxon>
        <taxon>Flavobacteriia</taxon>
        <taxon>Flavobacteriales</taxon>
        <taxon>Weeksellaceae</taxon>
        <taxon>Chryseobacterium group</taxon>
        <taxon>Chryseobacterium</taxon>
    </lineage>
</organism>
<gene>
    <name evidence="2" type="ORF">C1631_023175</name>
</gene>
<comment type="caution">
    <text evidence="2">The sequence shown here is derived from an EMBL/GenBank/DDBJ whole genome shotgun (WGS) entry which is preliminary data.</text>
</comment>
<evidence type="ECO:0000313" key="3">
    <source>
        <dbReference type="Proteomes" id="UP000236594"/>
    </source>
</evidence>
<reference evidence="2 3" key="1">
    <citation type="submission" date="2018-04" db="EMBL/GenBank/DDBJ databases">
        <title>Draft Genome Sequence of Phosphate-Solubilizing Chryseobacterium sp. ISE14 that is a Biocontrol and Plant Growth-Promoting Rhizobacterium Isolated from Cucumber.</title>
        <authorList>
            <person name="Jeong J.-J."/>
            <person name="Sang M.K."/>
            <person name="Choi I.-G."/>
            <person name="Kim K.D."/>
        </authorList>
    </citation>
    <scope>NUCLEOTIDE SEQUENCE [LARGE SCALE GENOMIC DNA]</scope>
    <source>
        <strain evidence="2 3">ISE14</strain>
    </source>
</reference>
<evidence type="ECO:0000256" key="1">
    <source>
        <dbReference type="SAM" id="MobiDB-lite"/>
    </source>
</evidence>
<feature type="non-terminal residue" evidence="2">
    <location>
        <position position="1"/>
    </location>
</feature>
<feature type="compositionally biased region" description="Basic and acidic residues" evidence="1">
    <location>
        <begin position="1"/>
        <end position="18"/>
    </location>
</feature>
<sequence length="144" mass="16566">RGFYGREPERESDPEGHQRATRASMGCDMGPLAEDERYLIVHTHFVVAFSDELDGETSADELRRGVQGIWTGKWQTQVKGLHAKKPVTNSIINLYSYSYKRRLEYSTGGLDDLPVKFGDGYGWLWGKFVLKMYEGFECEFRSKK</sequence>
<feature type="region of interest" description="Disordered" evidence="1">
    <location>
        <begin position="1"/>
        <end position="26"/>
    </location>
</feature>
<dbReference type="Proteomes" id="UP000236594">
    <property type="component" value="Unassembled WGS sequence"/>
</dbReference>
<name>A0A316WEZ5_9FLAO</name>
<protein>
    <submittedName>
        <fullName evidence="2">Uncharacterized protein</fullName>
    </submittedName>
</protein>
<evidence type="ECO:0000313" key="2">
    <source>
        <dbReference type="EMBL" id="PWN59947.1"/>
    </source>
</evidence>